<proteinExistence type="predicted"/>
<dbReference type="Proteomes" id="UP000479000">
    <property type="component" value="Unassembled WGS sequence"/>
</dbReference>
<keyword evidence="2" id="KW-1185">Reference proteome</keyword>
<accession>A0A6H5H980</accession>
<evidence type="ECO:0000313" key="2">
    <source>
        <dbReference type="Proteomes" id="UP000479000"/>
    </source>
</evidence>
<protein>
    <submittedName>
        <fullName evidence="1">Uncharacterized protein</fullName>
    </submittedName>
</protein>
<dbReference type="AlphaFoldDB" id="A0A6H5H980"/>
<sequence>MKFCMFYGHTTEFGHNLPLPLYGRTQSQRPLLCYKVPSVSVFTCLTFKRRTNLSTFRKLNVVLIL</sequence>
<evidence type="ECO:0000313" key="1">
    <source>
        <dbReference type="EMBL" id="CAB0014443.1"/>
    </source>
</evidence>
<gene>
    <name evidence="1" type="ORF">NTEN_LOCUS18871</name>
</gene>
<organism evidence="1 2">
    <name type="scientific">Nesidiocoris tenuis</name>
    <dbReference type="NCBI Taxonomy" id="355587"/>
    <lineage>
        <taxon>Eukaryota</taxon>
        <taxon>Metazoa</taxon>
        <taxon>Ecdysozoa</taxon>
        <taxon>Arthropoda</taxon>
        <taxon>Hexapoda</taxon>
        <taxon>Insecta</taxon>
        <taxon>Pterygota</taxon>
        <taxon>Neoptera</taxon>
        <taxon>Paraneoptera</taxon>
        <taxon>Hemiptera</taxon>
        <taxon>Heteroptera</taxon>
        <taxon>Panheteroptera</taxon>
        <taxon>Cimicomorpha</taxon>
        <taxon>Miridae</taxon>
        <taxon>Dicyphina</taxon>
        <taxon>Nesidiocoris</taxon>
    </lineage>
</organism>
<reference evidence="1 2" key="1">
    <citation type="submission" date="2020-02" db="EMBL/GenBank/DDBJ databases">
        <authorList>
            <person name="Ferguson B K."/>
        </authorList>
    </citation>
    <scope>NUCLEOTIDE SEQUENCE [LARGE SCALE GENOMIC DNA]</scope>
</reference>
<dbReference type="EMBL" id="CADCXU010027822">
    <property type="protein sequence ID" value="CAB0014443.1"/>
    <property type="molecule type" value="Genomic_DNA"/>
</dbReference>
<name>A0A6H5H980_9HEMI</name>